<sequence length="174" mass="20049">MATVLPWSTSTPEAKLKRICANTNAKRLLSKEAYQLGLREKDNYGWQFFGPVSEGLGNLEFKRLISVYNSIQKNGYFPERYGYIHGQFLISDNDWVWVNIGGKHRFSSLAALNYERIPVALKSRSSALFIRRSESAYWPNVKNGLFSEQESLNIFDRIIDGKSYRSLPQFNLKP</sequence>
<evidence type="ECO:0000313" key="1">
    <source>
        <dbReference type="EMBL" id="MFC3680613.1"/>
    </source>
</evidence>
<name>A0ABV7VSZ3_9GAMM</name>
<keyword evidence="2" id="KW-1185">Reference proteome</keyword>
<comment type="caution">
    <text evidence="1">The sequence shown here is derived from an EMBL/GenBank/DDBJ whole genome shotgun (WGS) entry which is preliminary data.</text>
</comment>
<dbReference type="EMBL" id="JBHRYB010000010">
    <property type="protein sequence ID" value="MFC3680613.1"/>
    <property type="molecule type" value="Genomic_DNA"/>
</dbReference>
<evidence type="ECO:0000313" key="2">
    <source>
        <dbReference type="Proteomes" id="UP001595722"/>
    </source>
</evidence>
<organism evidence="1 2">
    <name type="scientific">Bacterioplanoides pacificum</name>
    <dbReference type="NCBI Taxonomy" id="1171596"/>
    <lineage>
        <taxon>Bacteria</taxon>
        <taxon>Pseudomonadati</taxon>
        <taxon>Pseudomonadota</taxon>
        <taxon>Gammaproteobacteria</taxon>
        <taxon>Oceanospirillales</taxon>
        <taxon>Oceanospirillaceae</taxon>
        <taxon>Bacterioplanoides</taxon>
    </lineage>
</organism>
<dbReference type="RefSeq" id="WP_376866623.1">
    <property type="nucleotide sequence ID" value="NZ_JBHRYB010000010.1"/>
</dbReference>
<gene>
    <name evidence="1" type="ORF">ACFOMG_10955</name>
</gene>
<dbReference type="Proteomes" id="UP001595722">
    <property type="component" value="Unassembled WGS sequence"/>
</dbReference>
<accession>A0ABV7VSZ3</accession>
<protein>
    <submittedName>
        <fullName evidence="1">Uncharacterized protein</fullName>
    </submittedName>
</protein>
<proteinExistence type="predicted"/>
<reference evidence="2" key="1">
    <citation type="journal article" date="2019" name="Int. J. Syst. Evol. Microbiol.">
        <title>The Global Catalogue of Microorganisms (GCM) 10K type strain sequencing project: providing services to taxonomists for standard genome sequencing and annotation.</title>
        <authorList>
            <consortium name="The Broad Institute Genomics Platform"/>
            <consortium name="The Broad Institute Genome Sequencing Center for Infectious Disease"/>
            <person name="Wu L."/>
            <person name="Ma J."/>
        </authorList>
    </citation>
    <scope>NUCLEOTIDE SEQUENCE [LARGE SCALE GENOMIC DNA]</scope>
    <source>
        <strain evidence="2">KCTC 42424</strain>
    </source>
</reference>